<dbReference type="CDD" id="cd04301">
    <property type="entry name" value="NAT_SF"/>
    <property type="match status" value="1"/>
</dbReference>
<dbReference type="RefSeq" id="WP_102227662.1">
    <property type="nucleotide sequence ID" value="NZ_PNFY01000012.1"/>
</dbReference>
<comment type="caution">
    <text evidence="2">The sequence shown here is derived from an EMBL/GenBank/DDBJ whole genome shotgun (WGS) entry which is preliminary data.</text>
</comment>
<gene>
    <name evidence="2" type="ORF">CJ205_00865</name>
</gene>
<dbReference type="GO" id="GO:0016747">
    <property type="term" value="F:acyltransferase activity, transferring groups other than amino-acyl groups"/>
    <property type="evidence" value="ECO:0007669"/>
    <property type="project" value="InterPro"/>
</dbReference>
<dbReference type="Proteomes" id="UP000235682">
    <property type="component" value="Unassembled WGS sequence"/>
</dbReference>
<dbReference type="EMBL" id="PNHE01000002">
    <property type="protein sequence ID" value="PMC59047.1"/>
    <property type="molecule type" value="Genomic_DNA"/>
</dbReference>
<dbReference type="InterPro" id="IPR000182">
    <property type="entry name" value="GNAT_dom"/>
</dbReference>
<dbReference type="Gene3D" id="3.40.630.30">
    <property type="match status" value="1"/>
</dbReference>
<evidence type="ECO:0000313" key="2">
    <source>
        <dbReference type="EMBL" id="PMC59047.1"/>
    </source>
</evidence>
<accession>A0A2N6SPQ1</accession>
<dbReference type="OrthoDB" id="2213517at2"/>
<protein>
    <recommendedName>
        <fullName evidence="1">N-acetyltransferase domain-containing protein</fullName>
    </recommendedName>
</protein>
<proteinExistence type="predicted"/>
<dbReference type="AlphaFoldDB" id="A0A2N6SPQ1"/>
<name>A0A2N6SPQ1_9LACT</name>
<dbReference type="InterPro" id="IPR040549">
    <property type="entry name" value="DUF5613"/>
</dbReference>
<sequence length="246" mass="29026">MTPIPFTGSTIHLSTVAWNQHHSVYSPHFYDQNFIEFKVLPFFEEFIEIEAYQKRTTKSDALVFKFPRNRHPRPSVNTYLNRHGYDQLTLNVYIKENNFNPHSTLPKEYVLEVITANNLKEYLAYQYQQDLPLGEAFAKSNQAMLEELFKNNEFFGYFIQYKDQIVAHAQFLHHLDKVELYYIEVEPSHRQKGLAAYLQNLAKKEFPELPLFAVADAQDVAANSMYQSLGYTLSYWFLQFQKVLIK</sequence>
<feature type="domain" description="N-acetyltransferase" evidence="1">
    <location>
        <begin position="109"/>
        <end position="246"/>
    </location>
</feature>
<organism evidence="2 3">
    <name type="scientific">Dolosicoccus paucivorans</name>
    <dbReference type="NCBI Taxonomy" id="84521"/>
    <lineage>
        <taxon>Bacteria</taxon>
        <taxon>Bacillati</taxon>
        <taxon>Bacillota</taxon>
        <taxon>Bacilli</taxon>
        <taxon>Lactobacillales</taxon>
        <taxon>Aerococcaceae</taxon>
        <taxon>Dolosicoccus</taxon>
    </lineage>
</organism>
<evidence type="ECO:0000259" key="1">
    <source>
        <dbReference type="PROSITE" id="PS51186"/>
    </source>
</evidence>
<dbReference type="Pfam" id="PF18467">
    <property type="entry name" value="DUF5613"/>
    <property type="match status" value="1"/>
</dbReference>
<dbReference type="Pfam" id="PF00583">
    <property type="entry name" value="Acetyltransf_1"/>
    <property type="match status" value="1"/>
</dbReference>
<reference evidence="2 3" key="1">
    <citation type="submission" date="2017-09" db="EMBL/GenBank/DDBJ databases">
        <title>Bacterial strain isolated from the female urinary microbiota.</title>
        <authorList>
            <person name="Thomas-White K."/>
            <person name="Kumar N."/>
            <person name="Forster S."/>
            <person name="Putonti C."/>
            <person name="Lawley T."/>
            <person name="Wolfe A.J."/>
        </authorList>
    </citation>
    <scope>NUCLEOTIDE SEQUENCE [LARGE SCALE GENOMIC DNA]</scope>
    <source>
        <strain evidence="2 3">UMB0852</strain>
    </source>
</reference>
<dbReference type="PROSITE" id="PS51186">
    <property type="entry name" value="GNAT"/>
    <property type="match status" value="1"/>
</dbReference>
<dbReference type="InterPro" id="IPR016181">
    <property type="entry name" value="Acyl_CoA_acyltransferase"/>
</dbReference>
<keyword evidence="3" id="KW-1185">Reference proteome</keyword>
<dbReference type="SUPFAM" id="SSF55729">
    <property type="entry name" value="Acyl-CoA N-acyltransferases (Nat)"/>
    <property type="match status" value="1"/>
</dbReference>
<evidence type="ECO:0000313" key="3">
    <source>
        <dbReference type="Proteomes" id="UP000235682"/>
    </source>
</evidence>